<evidence type="ECO:0000256" key="3">
    <source>
        <dbReference type="ARBA" id="ARBA00022603"/>
    </source>
</evidence>
<comment type="catalytic activity">
    <reaction evidence="7">
        <text>adenosine(1518)/adenosine(1519) in 16S rRNA + 4 S-adenosyl-L-methionine = N(6)-dimethyladenosine(1518)/N(6)-dimethyladenosine(1519) in 16S rRNA + 4 S-adenosyl-L-homocysteine + 4 H(+)</text>
        <dbReference type="Rhea" id="RHEA:19609"/>
        <dbReference type="Rhea" id="RHEA-COMP:10232"/>
        <dbReference type="Rhea" id="RHEA-COMP:10233"/>
        <dbReference type="ChEBI" id="CHEBI:15378"/>
        <dbReference type="ChEBI" id="CHEBI:57856"/>
        <dbReference type="ChEBI" id="CHEBI:59789"/>
        <dbReference type="ChEBI" id="CHEBI:74411"/>
        <dbReference type="ChEBI" id="CHEBI:74493"/>
        <dbReference type="EC" id="2.1.1.182"/>
    </reaction>
</comment>
<evidence type="ECO:0000256" key="7">
    <source>
        <dbReference type="HAMAP-Rule" id="MF_00607"/>
    </source>
</evidence>
<comment type="function">
    <text evidence="7">Specifically dimethylates two adjacent adenosines (A1518 and A1519) in the loop of a conserved hairpin near the 3'-end of 16S rRNA in the 30S particle. May play a critical role in biogenesis of 30S subunits.</text>
</comment>
<dbReference type="HAMAP" id="MF_00607">
    <property type="entry name" value="16SrRNA_methyltr_A"/>
    <property type="match status" value="1"/>
</dbReference>
<dbReference type="PROSITE" id="PS01131">
    <property type="entry name" value="RRNA_A_DIMETH"/>
    <property type="match status" value="1"/>
</dbReference>
<dbReference type="SUPFAM" id="SSF53335">
    <property type="entry name" value="S-adenosyl-L-methionine-dependent methyltransferases"/>
    <property type="match status" value="1"/>
</dbReference>
<evidence type="ECO:0000256" key="6">
    <source>
        <dbReference type="ARBA" id="ARBA00022884"/>
    </source>
</evidence>
<feature type="binding site" evidence="7 8">
    <location>
        <position position="98"/>
    </location>
    <ligand>
        <name>S-adenosyl-L-methionine</name>
        <dbReference type="ChEBI" id="CHEBI:59789"/>
    </ligand>
</feature>
<dbReference type="RefSeq" id="WP_084067392.1">
    <property type="nucleotide sequence ID" value="NZ_FWXY01000004.1"/>
</dbReference>
<dbReference type="GO" id="GO:0052908">
    <property type="term" value="F:16S rRNA (adenine(1518)-N(6)/adenine(1519)-N(6))-dimethyltransferase activity"/>
    <property type="evidence" value="ECO:0007669"/>
    <property type="project" value="UniProtKB-EC"/>
</dbReference>
<keyword evidence="1 7" id="KW-0963">Cytoplasm</keyword>
<dbReference type="Gene3D" id="3.40.50.150">
    <property type="entry name" value="Vaccinia Virus protein VP39"/>
    <property type="match status" value="1"/>
</dbReference>
<dbReference type="CDD" id="cd02440">
    <property type="entry name" value="AdoMet_MTases"/>
    <property type="match status" value="1"/>
</dbReference>
<dbReference type="InterPro" id="IPR001737">
    <property type="entry name" value="KsgA/Erm"/>
</dbReference>
<feature type="binding site" evidence="7 8">
    <location>
        <position position="23"/>
    </location>
    <ligand>
        <name>S-adenosyl-L-methionine</name>
        <dbReference type="ChEBI" id="CHEBI:59789"/>
    </ligand>
</feature>
<organism evidence="10 11">
    <name type="scientific">Desulfocicer vacuolatum DSM 3385</name>
    <dbReference type="NCBI Taxonomy" id="1121400"/>
    <lineage>
        <taxon>Bacteria</taxon>
        <taxon>Pseudomonadati</taxon>
        <taxon>Thermodesulfobacteriota</taxon>
        <taxon>Desulfobacteria</taxon>
        <taxon>Desulfobacterales</taxon>
        <taxon>Desulfobacteraceae</taxon>
        <taxon>Desulfocicer</taxon>
    </lineage>
</organism>
<dbReference type="GO" id="GO:0003723">
    <property type="term" value="F:RNA binding"/>
    <property type="evidence" value="ECO:0007669"/>
    <property type="project" value="UniProtKB-UniRule"/>
</dbReference>
<comment type="similarity">
    <text evidence="7">Belongs to the class I-like SAM-binding methyltransferase superfamily. rRNA adenine N(6)-methyltransferase family. RsmA subfamily.</text>
</comment>
<dbReference type="NCBIfam" id="TIGR00755">
    <property type="entry name" value="ksgA"/>
    <property type="match status" value="1"/>
</dbReference>
<comment type="subcellular location">
    <subcellularLocation>
        <location evidence="7">Cytoplasm</location>
    </subcellularLocation>
</comment>
<dbReference type="InterPro" id="IPR023165">
    <property type="entry name" value="rRNA_Ade_diMease-like_C"/>
</dbReference>
<dbReference type="OrthoDB" id="9814755at2"/>
<dbReference type="InterPro" id="IPR020598">
    <property type="entry name" value="rRNA_Ade_methylase_Trfase_N"/>
</dbReference>
<keyword evidence="5 7" id="KW-0949">S-adenosyl-L-methionine</keyword>
<evidence type="ECO:0000256" key="2">
    <source>
        <dbReference type="ARBA" id="ARBA00022552"/>
    </source>
</evidence>
<protein>
    <recommendedName>
        <fullName evidence="7">Ribosomal RNA small subunit methyltransferase A</fullName>
        <ecNumber evidence="7">2.1.1.182</ecNumber>
    </recommendedName>
    <alternativeName>
        <fullName evidence="7">16S rRNA (adenine(1518)-N(6)/adenine(1519)-N(6))-dimethyltransferase</fullName>
    </alternativeName>
    <alternativeName>
        <fullName evidence="7">16S rRNA dimethyladenosine transferase</fullName>
    </alternativeName>
    <alternativeName>
        <fullName evidence="7">16S rRNA dimethylase</fullName>
    </alternativeName>
    <alternativeName>
        <fullName evidence="7">S-adenosylmethionine-6-N', N'-adenosyl(rRNA) dimethyltransferase</fullName>
    </alternativeName>
</protein>
<gene>
    <name evidence="7" type="primary">rsmA</name>
    <name evidence="7" type="synonym">ksgA</name>
    <name evidence="10" type="ORF">SAMN02746065_104169</name>
</gene>
<keyword evidence="2 7" id="KW-0698">rRNA processing</keyword>
<dbReference type="SMART" id="SM00650">
    <property type="entry name" value="rADc"/>
    <property type="match status" value="1"/>
</dbReference>
<evidence type="ECO:0000256" key="8">
    <source>
        <dbReference type="PROSITE-ProRule" id="PRU01026"/>
    </source>
</evidence>
<reference evidence="10 11" key="1">
    <citation type="submission" date="2017-04" db="EMBL/GenBank/DDBJ databases">
        <authorList>
            <person name="Afonso C.L."/>
            <person name="Miller P.J."/>
            <person name="Scott M.A."/>
            <person name="Spackman E."/>
            <person name="Goraichik I."/>
            <person name="Dimitrov K.M."/>
            <person name="Suarez D.L."/>
            <person name="Swayne D.E."/>
        </authorList>
    </citation>
    <scope>NUCLEOTIDE SEQUENCE [LARGE SCALE GENOMIC DNA]</scope>
    <source>
        <strain evidence="10 11">DSM 3385</strain>
    </source>
</reference>
<keyword evidence="11" id="KW-1185">Reference proteome</keyword>
<sequence length="281" mass="31051">MTTYPGVLLKSSSLFAKKELGQNFLADPQAAAMIVQRAGIKKEDTVLEIGPGLGALTVHIARQAHKVYAVEKDTRLIPLITGELEQEGVDNVTLINKDIFKVDIRQLAGDGKLLVIGNLPYNISSQVLFQLVENRDVVPRAILMFQKELAQRIVAPPGGRDYGRLSVVMQYCSRVSTVTDVGGQLFFPKPEVESRVVAVDFFDTIQFPQDQEKYLFRVVKAAFSKRRKTLRNSLAGAELGINTTQAAQALEGAGIDPVRRAETLTVEEFIALFKVCRDSFI</sequence>
<dbReference type="EMBL" id="FWXY01000004">
    <property type="protein sequence ID" value="SMC56066.1"/>
    <property type="molecule type" value="Genomic_DNA"/>
</dbReference>
<dbReference type="EC" id="2.1.1.182" evidence="7"/>
<feature type="binding site" evidence="7 8">
    <location>
        <position position="71"/>
    </location>
    <ligand>
        <name>S-adenosyl-L-methionine</name>
        <dbReference type="ChEBI" id="CHEBI:59789"/>
    </ligand>
</feature>
<dbReference type="FunFam" id="1.10.8.100:FF:000001">
    <property type="entry name" value="Ribosomal RNA small subunit methyltransferase A"/>
    <property type="match status" value="1"/>
</dbReference>
<accession>A0A1W2A605</accession>
<feature type="binding site" evidence="7 8">
    <location>
        <position position="118"/>
    </location>
    <ligand>
        <name>S-adenosyl-L-methionine</name>
        <dbReference type="ChEBI" id="CHEBI:59789"/>
    </ligand>
</feature>
<evidence type="ECO:0000259" key="9">
    <source>
        <dbReference type="SMART" id="SM00650"/>
    </source>
</evidence>
<keyword evidence="3 7" id="KW-0489">Methyltransferase</keyword>
<evidence type="ECO:0000313" key="10">
    <source>
        <dbReference type="EMBL" id="SMC56066.1"/>
    </source>
</evidence>
<dbReference type="Pfam" id="PF00398">
    <property type="entry name" value="RrnaAD"/>
    <property type="match status" value="1"/>
</dbReference>
<dbReference type="Proteomes" id="UP000192418">
    <property type="component" value="Unassembled WGS sequence"/>
</dbReference>
<dbReference type="PANTHER" id="PTHR11727:SF7">
    <property type="entry name" value="DIMETHYLADENOSINE TRANSFERASE-RELATED"/>
    <property type="match status" value="1"/>
</dbReference>
<dbReference type="PANTHER" id="PTHR11727">
    <property type="entry name" value="DIMETHYLADENOSINE TRANSFERASE"/>
    <property type="match status" value="1"/>
</dbReference>
<name>A0A1W2A605_9BACT</name>
<keyword evidence="4 7" id="KW-0808">Transferase</keyword>
<dbReference type="InterPro" id="IPR011530">
    <property type="entry name" value="rRNA_adenine_dimethylase"/>
</dbReference>
<dbReference type="GO" id="GO:0005829">
    <property type="term" value="C:cytosol"/>
    <property type="evidence" value="ECO:0007669"/>
    <property type="project" value="TreeGrafter"/>
</dbReference>
<evidence type="ECO:0000256" key="5">
    <source>
        <dbReference type="ARBA" id="ARBA00022691"/>
    </source>
</evidence>
<dbReference type="Gene3D" id="1.10.8.100">
    <property type="entry name" value="Ribosomal RNA adenine dimethylase-like, domain 2"/>
    <property type="match status" value="1"/>
</dbReference>
<evidence type="ECO:0000256" key="1">
    <source>
        <dbReference type="ARBA" id="ARBA00022490"/>
    </source>
</evidence>
<keyword evidence="6 7" id="KW-0694">RNA-binding</keyword>
<proteinExistence type="inferred from homology"/>
<dbReference type="InterPro" id="IPR029063">
    <property type="entry name" value="SAM-dependent_MTases_sf"/>
</dbReference>
<evidence type="ECO:0000313" key="11">
    <source>
        <dbReference type="Proteomes" id="UP000192418"/>
    </source>
</evidence>
<dbReference type="InterPro" id="IPR020596">
    <property type="entry name" value="rRNA_Ade_Mease_Trfase_CS"/>
</dbReference>
<dbReference type="STRING" id="1121400.SAMN02746065_104169"/>
<evidence type="ECO:0000256" key="4">
    <source>
        <dbReference type="ARBA" id="ARBA00022679"/>
    </source>
</evidence>
<dbReference type="AlphaFoldDB" id="A0A1W2A605"/>
<dbReference type="PROSITE" id="PS51689">
    <property type="entry name" value="SAM_RNA_A_N6_MT"/>
    <property type="match status" value="1"/>
</dbReference>
<feature type="binding site" evidence="7 8">
    <location>
        <position position="50"/>
    </location>
    <ligand>
        <name>S-adenosyl-L-methionine</name>
        <dbReference type="ChEBI" id="CHEBI:59789"/>
    </ligand>
</feature>
<feature type="domain" description="Ribosomal RNA adenine methylase transferase N-terminal" evidence="9">
    <location>
        <begin position="30"/>
        <end position="203"/>
    </location>
</feature>
<feature type="binding site" evidence="7 8">
    <location>
        <position position="25"/>
    </location>
    <ligand>
        <name>S-adenosyl-L-methionine</name>
        <dbReference type="ChEBI" id="CHEBI:59789"/>
    </ligand>
</feature>